<reference key="2">
    <citation type="submission" date="2011-08" db="EMBL/GenBank/DDBJ databases">
        <title>Genome sequence of Naumovozyma castellii.</title>
        <authorList>
            <person name="Gordon J.L."/>
            <person name="Armisen D."/>
            <person name="Proux-Wera E."/>
            <person name="OhEigeartaigh S.S."/>
            <person name="Byrne K.P."/>
            <person name="Wolfe K.H."/>
        </authorList>
    </citation>
    <scope>NUCLEOTIDE SEQUENCE</scope>
    <source>
        <strain>Type strain:CBS 4309</strain>
    </source>
</reference>
<dbReference type="Proteomes" id="UP000001640">
    <property type="component" value="Chromosome 9"/>
</dbReference>
<evidence type="ECO:0000313" key="2">
    <source>
        <dbReference type="EMBL" id="CCC71729.1"/>
    </source>
</evidence>
<dbReference type="OrthoDB" id="10249045at2759"/>
<keyword evidence="3" id="KW-1185">Reference proteome</keyword>
<dbReference type="GeneID" id="96905419"/>
<dbReference type="AlphaFoldDB" id="G0VJP8"/>
<dbReference type="FunCoup" id="G0VJP8">
    <property type="interactions" value="155"/>
</dbReference>
<dbReference type="Pfam" id="PF08634">
    <property type="entry name" value="Pet127"/>
    <property type="match status" value="1"/>
</dbReference>
<evidence type="ECO:0000256" key="1">
    <source>
        <dbReference type="SAM" id="MobiDB-lite"/>
    </source>
</evidence>
<dbReference type="GO" id="GO:0000964">
    <property type="term" value="P:mitochondrial RNA 5'-end processing"/>
    <property type="evidence" value="ECO:0007669"/>
    <property type="project" value="EnsemblFungi"/>
</dbReference>
<reference evidence="2 3" key="1">
    <citation type="journal article" date="2011" name="Proc. Natl. Acad. Sci. U.S.A.">
        <title>Evolutionary erosion of yeast sex chromosomes by mating-type switching accidents.</title>
        <authorList>
            <person name="Gordon J.L."/>
            <person name="Armisen D."/>
            <person name="Proux-Wera E."/>
            <person name="Oheigeartaigh S.S."/>
            <person name="Byrne K.P."/>
            <person name="Wolfe K.H."/>
        </authorList>
    </citation>
    <scope>NUCLEOTIDE SEQUENCE [LARGE SCALE GENOMIC DNA]</scope>
    <source>
        <strain evidence="3">ATCC 76901 / BCRC 22586 / CBS 4309 / NBRC 1992 / NRRL Y-12630</strain>
    </source>
</reference>
<dbReference type="InParanoid" id="G0VJP8"/>
<proteinExistence type="predicted"/>
<dbReference type="PANTHER" id="PTHR31014:SF0">
    <property type="entry name" value="MITOCHONDRIAL TRANSLATION SYSTEM COMPONENT PET127-RELATED"/>
    <property type="match status" value="1"/>
</dbReference>
<organism evidence="2 3">
    <name type="scientific">Naumovozyma castellii</name>
    <name type="common">Yeast</name>
    <name type="synonym">Saccharomyces castellii</name>
    <dbReference type="NCBI Taxonomy" id="27288"/>
    <lineage>
        <taxon>Eukaryota</taxon>
        <taxon>Fungi</taxon>
        <taxon>Dikarya</taxon>
        <taxon>Ascomycota</taxon>
        <taxon>Saccharomycotina</taxon>
        <taxon>Saccharomycetes</taxon>
        <taxon>Saccharomycetales</taxon>
        <taxon>Saccharomycetaceae</taxon>
        <taxon>Naumovozyma</taxon>
    </lineage>
</organism>
<dbReference type="KEGG" id="ncs:NCAS_0I00610"/>
<feature type="region of interest" description="Disordered" evidence="1">
    <location>
        <begin position="83"/>
        <end position="104"/>
    </location>
</feature>
<dbReference type="OMA" id="WEKCKIM"/>
<evidence type="ECO:0008006" key="4">
    <source>
        <dbReference type="Google" id="ProtNLM"/>
    </source>
</evidence>
<accession>G0VJP8</accession>
<dbReference type="HOGENOM" id="CLU_003477_3_0_1"/>
<dbReference type="PANTHER" id="PTHR31014">
    <property type="entry name" value="MITOCHONDRIAL TRANSLATION SYSTEM COMPONENT PET127-RELATED"/>
    <property type="match status" value="1"/>
</dbReference>
<evidence type="ECO:0000313" key="3">
    <source>
        <dbReference type="Proteomes" id="UP000001640"/>
    </source>
</evidence>
<dbReference type="GO" id="GO:0005740">
    <property type="term" value="C:mitochondrial envelope"/>
    <property type="evidence" value="ECO:0007669"/>
    <property type="project" value="EnsemblFungi"/>
</dbReference>
<dbReference type="eggNOG" id="ENOG502QPU6">
    <property type="taxonomic scope" value="Eukaryota"/>
</dbReference>
<sequence>MRRIPIHKEHLLLRYRGDRGSSIRYLKIHNHRLTPSTGTQPKDFQSQQSGPILGSIIEKHEINGGSSSEAEIADVLNNLKEQNVNNNKNNNDKEHLSNSKRRPTISFLLDAEPTKQESIKLSDTEPDNKPPLLAHGLERSLYEPVTLHPLKDQRSGVYNFAREVENIAPEMLEKKSLEEDALFITPHRDKALLTLANKFNQKYISSTSSMTSVLSHLHFLLSNFRQLNIVESSISKNFPQINCNFTKGAQFPATIILRKMDKKVRSIDPDRSLDKEIILSILGHTLEDFLTKRPPVKVESYHYSKIDDFILRSQLDAYDPKLPGTGVFDLKTRAVTAIRHDLSYVENNNNYTGYEINKIYGEFESLEREFFELIRSTLLKYSLQARIGKMDGIFVAYHNIAKIFGFQYLPLESIDYLIHSSYDKDFSNVLYFRNKMLRGIYGETGFILKHQRQEREIASLVADKEFRMSVVLFRNLLQHIENELNKRSINWEKCKIMMKTVSVKKRVNDAGIQQVPLLNVVVLPLPDDYNDKSLFTAGMTDNDLSAEIAKIRQESAKLMEEKSDSMLGFEVELDHLLCHHKSSFEVPSFAKAKNKVLDSQTCRFLNKRLSTNYYLKCPTWKTPNFFHPLDVSMWRSSVKITTIEDKNRLKELYSSYFNIKLNALEKQSRVCYSDQDISEDELVVERIQKFLRRNTRAGPISEKSTIRVPGRKRPTRYQEMLRAYALKGQQRSQTTL</sequence>
<gene>
    <name evidence="2" type="primary">NCAS0I00610</name>
    <name evidence="2" type="ordered locus">NCAS_0I00610</name>
</gene>
<name>G0VJP8_NAUCA</name>
<dbReference type="RefSeq" id="XP_003678074.1">
    <property type="nucleotide sequence ID" value="XM_003678026.1"/>
</dbReference>
<protein>
    <recommendedName>
        <fullName evidence="4">Pet127p</fullName>
    </recommendedName>
</protein>
<dbReference type="EMBL" id="HE576760">
    <property type="protein sequence ID" value="CCC71729.1"/>
    <property type="molecule type" value="Genomic_DNA"/>
</dbReference>
<dbReference type="InterPro" id="IPR013943">
    <property type="entry name" value="Pet127"/>
</dbReference>
<dbReference type="STRING" id="1064592.G0VJP8"/>